<feature type="compositionally biased region" description="Polar residues" evidence="1">
    <location>
        <begin position="1022"/>
        <end position="1032"/>
    </location>
</feature>
<dbReference type="AlphaFoldDB" id="A0AAX4JKY7"/>
<feature type="compositionally biased region" description="Basic and acidic residues" evidence="1">
    <location>
        <begin position="1074"/>
        <end position="1087"/>
    </location>
</feature>
<evidence type="ECO:0000313" key="2">
    <source>
        <dbReference type="EMBL" id="WWC85419.1"/>
    </source>
</evidence>
<evidence type="ECO:0000256" key="1">
    <source>
        <dbReference type="SAM" id="MobiDB-lite"/>
    </source>
</evidence>
<feature type="region of interest" description="Disordered" evidence="1">
    <location>
        <begin position="236"/>
        <end position="304"/>
    </location>
</feature>
<feature type="compositionally biased region" description="Polar residues" evidence="1">
    <location>
        <begin position="999"/>
        <end position="1009"/>
    </location>
</feature>
<feature type="compositionally biased region" description="Polar residues" evidence="1">
    <location>
        <begin position="753"/>
        <end position="762"/>
    </location>
</feature>
<feature type="region of interest" description="Disordered" evidence="1">
    <location>
        <begin position="343"/>
        <end position="378"/>
    </location>
</feature>
<feature type="compositionally biased region" description="Acidic residues" evidence="1">
    <location>
        <begin position="665"/>
        <end position="678"/>
    </location>
</feature>
<name>A0AAX4JKY7_9TREE</name>
<accession>A0AAX4JKY7</accession>
<feature type="compositionally biased region" description="Basic and acidic residues" evidence="1">
    <location>
        <begin position="247"/>
        <end position="271"/>
    </location>
</feature>
<gene>
    <name evidence="2" type="ORF">L201_000282</name>
</gene>
<dbReference type="EMBL" id="CP144098">
    <property type="protein sequence ID" value="WWC85419.1"/>
    <property type="molecule type" value="Genomic_DNA"/>
</dbReference>
<reference evidence="2 3" key="1">
    <citation type="submission" date="2024-01" db="EMBL/GenBank/DDBJ databases">
        <title>Comparative genomics of Cryptococcus and Kwoniella reveals pathogenesis evolution and contrasting modes of karyotype evolution via chromosome fusion or intercentromeric recombination.</title>
        <authorList>
            <person name="Coelho M.A."/>
            <person name="David-Palma M."/>
            <person name="Shea T."/>
            <person name="Bowers K."/>
            <person name="McGinley-Smith S."/>
            <person name="Mohammad A.W."/>
            <person name="Gnirke A."/>
            <person name="Yurkov A.M."/>
            <person name="Nowrousian M."/>
            <person name="Sun S."/>
            <person name="Cuomo C.A."/>
            <person name="Heitman J."/>
        </authorList>
    </citation>
    <scope>NUCLEOTIDE SEQUENCE [LARGE SCALE GENOMIC DNA]</scope>
    <source>
        <strain evidence="2 3">CBS 6074</strain>
    </source>
</reference>
<feature type="compositionally biased region" description="Low complexity" evidence="1">
    <location>
        <begin position="343"/>
        <end position="369"/>
    </location>
</feature>
<feature type="compositionally biased region" description="Polar residues" evidence="1">
    <location>
        <begin position="272"/>
        <end position="290"/>
    </location>
</feature>
<feature type="compositionally biased region" description="Low complexity" evidence="1">
    <location>
        <begin position="824"/>
        <end position="855"/>
    </location>
</feature>
<dbReference type="GeneID" id="91090954"/>
<proteinExistence type="predicted"/>
<evidence type="ECO:0000313" key="3">
    <source>
        <dbReference type="Proteomes" id="UP001355207"/>
    </source>
</evidence>
<feature type="compositionally biased region" description="Low complexity" evidence="1">
    <location>
        <begin position="791"/>
        <end position="811"/>
    </location>
</feature>
<feature type="compositionally biased region" description="Low complexity" evidence="1">
    <location>
        <begin position="763"/>
        <end position="779"/>
    </location>
</feature>
<feature type="compositionally biased region" description="Polar residues" evidence="1">
    <location>
        <begin position="647"/>
        <end position="660"/>
    </location>
</feature>
<organism evidence="2 3">
    <name type="scientific">Kwoniella dendrophila CBS 6074</name>
    <dbReference type="NCBI Taxonomy" id="1295534"/>
    <lineage>
        <taxon>Eukaryota</taxon>
        <taxon>Fungi</taxon>
        <taxon>Dikarya</taxon>
        <taxon>Basidiomycota</taxon>
        <taxon>Agaricomycotina</taxon>
        <taxon>Tremellomycetes</taxon>
        <taxon>Tremellales</taxon>
        <taxon>Cryptococcaceae</taxon>
        <taxon>Kwoniella</taxon>
    </lineage>
</organism>
<keyword evidence="3" id="KW-1185">Reference proteome</keyword>
<feature type="compositionally biased region" description="Polar residues" evidence="1">
    <location>
        <begin position="929"/>
        <end position="962"/>
    </location>
</feature>
<feature type="region of interest" description="Disordered" evidence="1">
    <location>
        <begin position="1"/>
        <end position="39"/>
    </location>
</feature>
<protein>
    <submittedName>
        <fullName evidence="2">Uncharacterized protein</fullName>
    </submittedName>
</protein>
<sequence length="1087" mass="115886">MSPTHSIPNMGESSMFTQPHSRLPTNEELPFLPPLPDTPQHAYKSYLSEEYLLKAKTPLTRKLWEERVNSPMNNHNGDVSPKEGNYGTIGLGSGMKRSESSRKWDVEIDYPVLSTRQNVFHTPGTAAAINRVPSIDLLKTVRTPSQSKYQEKEESPSPDDAPKNVVIALPTITQSDNMTIHKQEEGVLELENTKLPDTQHLSPIKASEPIQPRLSASFNLPTYVADASLLANQSLMGGASSSAGDEDSFHLDIDKLRPKRASSEEKDDHIESISNRSSLSNTPTKPSHSKPTFLAPPQNALDQSTLLPRSPAKIVHLLEPKHALNNVEPPWAGDDSLLYDSSVSSRENSLSPEKTESSSSIASSSIPHSQTIKGFPTSSSSHSIVSLPKIRRTFPASSSGQSLSSVVEDGEYGYNHDNGEISTLLPVSPLKSAHLLTDAELITKETLLEEGSSFRLPLPARATPYKPSFMVKTPKKSPPARMSPIRTIVRGNIHKHSEKGLDESDLTFDVKDLLAKVGKPKRASGTEESFVDLLHDDFMPDGLDASMIGPDESMLPPSLRPRGIIGKIESPIKGNSYASPARFARPFTGNPTEITTTIKRLPISHTTHNLAAQADEKDEEAKQATITRSKSLSRVAEIIERVRSARTAAQNTQTIKSQVEIQAEKEDEEEEEEEEEEVLIASPPKTAVRTQTNSTSRTAAAATSGVRAKPRTSIMPPPPTSRRISLSAGAIPLTSNASHKAVNLPSSRFVPTKVTNNVTSQPASTASRRLTTTARSGLGATAAPSSSSRLAGTSATTSSRPSASTRTSRLSMAPPASRVEVRSRTSSTSSTVSSSAALPSSRTATASSRLTARPSIATAPGPRATVASTRPTSTITSAPSRLSRPSTITRSVGLPKPGEGPTARSATIPSAVPSESRTKLSRGFGTDASAATNRVPRSSLAPTSRIVSKLSTGPASSRTTGMDTAKSRALSTPASSTLTKASVTDRVPPVPALPVSRLTRPSTLPTTSKEGIKKTSMPPPVSTATATSQRTRVGSIVSTQGLPRPTVRSTATIGIKTSAPPTSGATAGPGLAALRERLDRLHAKQVR</sequence>
<feature type="region of interest" description="Disordered" evidence="1">
    <location>
        <begin position="1053"/>
        <end position="1087"/>
    </location>
</feature>
<feature type="compositionally biased region" description="Polar residues" evidence="1">
    <location>
        <begin position="866"/>
        <end position="890"/>
    </location>
</feature>
<feature type="region of interest" description="Disordered" evidence="1">
    <location>
        <begin position="141"/>
        <end position="163"/>
    </location>
</feature>
<feature type="compositionally biased region" description="Low complexity" evidence="1">
    <location>
        <begin position="689"/>
        <end position="707"/>
    </location>
</feature>
<feature type="region of interest" description="Disordered" evidence="1">
    <location>
        <begin position="646"/>
        <end position="725"/>
    </location>
</feature>
<feature type="compositionally biased region" description="Polar residues" evidence="1">
    <location>
        <begin position="969"/>
        <end position="982"/>
    </location>
</feature>
<feature type="compositionally biased region" description="Polar residues" evidence="1">
    <location>
        <begin position="1"/>
        <end position="24"/>
    </location>
</feature>
<dbReference type="RefSeq" id="XP_066072182.1">
    <property type="nucleotide sequence ID" value="XM_066216085.1"/>
</dbReference>
<dbReference type="Proteomes" id="UP001355207">
    <property type="component" value="Chromosome 1"/>
</dbReference>
<feature type="region of interest" description="Disordered" evidence="1">
    <location>
        <begin position="753"/>
        <end position="1032"/>
    </location>
</feature>